<dbReference type="AlphaFoldDB" id="A0A3M7MH34"/>
<dbReference type="Proteomes" id="UP000265663">
    <property type="component" value="Unassembled WGS sequence"/>
</dbReference>
<dbReference type="Pfam" id="PF06985">
    <property type="entry name" value="HET"/>
    <property type="match status" value="1"/>
</dbReference>
<dbReference type="PANTHER" id="PTHR10622">
    <property type="entry name" value="HET DOMAIN-CONTAINING PROTEIN"/>
    <property type="match status" value="1"/>
</dbReference>
<feature type="domain" description="Heterokaryon incompatibility" evidence="1">
    <location>
        <begin position="84"/>
        <end position="135"/>
    </location>
</feature>
<dbReference type="OrthoDB" id="674604at2759"/>
<protein>
    <submittedName>
        <fullName evidence="2">Vegetative incompatibility HET-E-1</fullName>
    </submittedName>
</protein>
<sequence>MGSTIFTSCASEPHALSVPFSLLRGSETPFYRSRIQTHTHPDAVAIYTGDWRLRWTEDLIREKIPRMRSCRTPGKKDRSVDIDAKRDGLDYFWVDTCCIDKANNRELTEAINSIIHWYHNAGKCYVFLSDVENNSFRKSRWFNRGWTLQGLLAHHPVKFFFKEGARLGDKRSLKHTIHVVTGIPVEALSGSNLSGFNVAEGFLLSRESPDDT</sequence>
<evidence type="ECO:0000259" key="1">
    <source>
        <dbReference type="Pfam" id="PF06985"/>
    </source>
</evidence>
<name>A0A3M7MH34_9PLEO</name>
<gene>
    <name evidence="2" type="ORF">GMOD_00009510</name>
</gene>
<organism evidence="2 3">
    <name type="scientific">Pyrenophora seminiperda CCB06</name>
    <dbReference type="NCBI Taxonomy" id="1302712"/>
    <lineage>
        <taxon>Eukaryota</taxon>
        <taxon>Fungi</taxon>
        <taxon>Dikarya</taxon>
        <taxon>Ascomycota</taxon>
        <taxon>Pezizomycotina</taxon>
        <taxon>Dothideomycetes</taxon>
        <taxon>Pleosporomycetidae</taxon>
        <taxon>Pleosporales</taxon>
        <taxon>Pleosporineae</taxon>
        <taxon>Pleosporaceae</taxon>
        <taxon>Pyrenophora</taxon>
    </lineage>
</organism>
<dbReference type="PANTHER" id="PTHR10622:SF13">
    <property type="entry name" value="NACHT DOMAIN-CONTAINING PROTEIN"/>
    <property type="match status" value="1"/>
</dbReference>
<evidence type="ECO:0000313" key="3">
    <source>
        <dbReference type="Proteomes" id="UP000265663"/>
    </source>
</evidence>
<dbReference type="InterPro" id="IPR010730">
    <property type="entry name" value="HET"/>
</dbReference>
<keyword evidence="3" id="KW-1185">Reference proteome</keyword>
<proteinExistence type="predicted"/>
<accession>A0A3M7MH34</accession>
<dbReference type="EMBL" id="KE747841">
    <property type="protein sequence ID" value="RMZ73742.1"/>
    <property type="molecule type" value="Genomic_DNA"/>
</dbReference>
<reference evidence="2 3" key="1">
    <citation type="journal article" date="2014" name="PLoS ONE">
        <title>De novo Genome Assembly of the Fungal Plant Pathogen Pyrenophora semeniperda.</title>
        <authorList>
            <person name="Soliai M.M."/>
            <person name="Meyer S.E."/>
            <person name="Udall J.A."/>
            <person name="Elzinga D.E."/>
            <person name="Hermansen R.A."/>
            <person name="Bodily P.M."/>
            <person name="Hart A.A."/>
            <person name="Coleman C.E."/>
        </authorList>
    </citation>
    <scope>NUCLEOTIDE SEQUENCE [LARGE SCALE GENOMIC DNA]</scope>
    <source>
        <strain evidence="2 3">CCB06</strain>
        <tissue evidence="2">Mycelium</tissue>
    </source>
</reference>
<evidence type="ECO:0000313" key="2">
    <source>
        <dbReference type="EMBL" id="RMZ73742.1"/>
    </source>
</evidence>